<dbReference type="Gene3D" id="2.160.20.10">
    <property type="entry name" value="Single-stranded right-handed beta-helix, Pectin lyase-like"/>
    <property type="match status" value="2"/>
</dbReference>
<keyword evidence="4" id="KW-1185">Reference proteome</keyword>
<dbReference type="InParanoid" id="A0A4R5CQJ3"/>
<dbReference type="OrthoDB" id="9808066at2"/>
<dbReference type="InterPro" id="IPR006626">
    <property type="entry name" value="PbH1"/>
</dbReference>
<feature type="region of interest" description="Disordered" evidence="1">
    <location>
        <begin position="34"/>
        <end position="55"/>
    </location>
</feature>
<dbReference type="PANTHER" id="PTHR36453">
    <property type="entry name" value="SECRETED PROTEIN-RELATED"/>
    <property type="match status" value="1"/>
</dbReference>
<dbReference type="SUPFAM" id="SSF51126">
    <property type="entry name" value="Pectin lyase-like"/>
    <property type="match status" value="1"/>
</dbReference>
<gene>
    <name evidence="3" type="ORF">E1269_20995</name>
</gene>
<dbReference type="AlphaFoldDB" id="A0A4R5CQJ3"/>
<dbReference type="InterPro" id="IPR011050">
    <property type="entry name" value="Pectin_lyase_fold/virulence"/>
</dbReference>
<protein>
    <submittedName>
        <fullName evidence="3">Right-handed parallel beta-helix repeat-containing protein</fullName>
    </submittedName>
</protein>
<evidence type="ECO:0000313" key="3">
    <source>
        <dbReference type="EMBL" id="TDE02779.1"/>
    </source>
</evidence>
<feature type="domain" description="Right handed beta helix" evidence="2">
    <location>
        <begin position="360"/>
        <end position="478"/>
    </location>
</feature>
<reference evidence="3 4" key="1">
    <citation type="submission" date="2019-03" db="EMBL/GenBank/DDBJ databases">
        <title>Draft genome sequences of novel Actinobacteria.</title>
        <authorList>
            <person name="Sahin N."/>
            <person name="Ay H."/>
            <person name="Saygin H."/>
        </authorList>
    </citation>
    <scope>NUCLEOTIDE SEQUENCE [LARGE SCALE GENOMIC DNA]</scope>
    <source>
        <strain evidence="3 4">5K138</strain>
    </source>
</reference>
<evidence type="ECO:0000313" key="4">
    <source>
        <dbReference type="Proteomes" id="UP000294739"/>
    </source>
</evidence>
<accession>A0A4R5CQJ3</accession>
<name>A0A4R5CQJ3_9ACTN</name>
<dbReference type="InterPro" id="IPR012334">
    <property type="entry name" value="Pectin_lyas_fold"/>
</dbReference>
<sequence length="827" mass="90310">MWSVRSALGIALAPVVVIGAFGVGAAARPAVSAAQDGPHVYVSPDGDDAAPGTRDQPFRTLERARDAVRELIADGMTADVTVVLREGTYYLDESLRLNENDSGRDGHQVVYTNEPGENAVVAGGRPITGWEQVEGTEVFRAPVPDLNGEPWTFNQLFASSERQTLAREPDTGFFQTGWITDDVIPEADRRRKLLYTQAEAGLMGSIADPQSVQVYVYGTRDWFSNTIRLESIDLEDRIITMTAEALQGINRGSHYFVQGFAEALDQPGEWYLDRGAGYVYYWPADTTVPLDQQSIVAPTVQDIFDLRGTHPENRLRDIVVDGLTFDVSAFTDYFMETEEASSDETATGRGRVWNRPAERNRHGSIRLENTRNIELRDLEVRNAGFSGISIDEYSRNVTVSGSEIHEAGYHGIIMTGTRPGTLTGSGIQVYDNREHTIVDNHIHHDGILVGHGSGIFINQSGDNLISHNHVHDQARYGIGGKGLIGSEMPDHLPDTYDGPEITWENHFDLLTSRNNVISFNHIHNVLQQTEDGGAISFKGVGTGTVIDNNYVHDVQGVPGVHASLLYEGIYLDDDTSYALVSNNVVHDVNGPGSNLTIYAKGFGNRITNNILVTSTTGSSTVGIISGQWLNVPVREHQWDHNIIYATRGPLNLYQFASEWIAWEESPWVQASDHNLFYSPTGEYVVTNIPGDDTLASWRTLLGGRYDQNSVTADPLFVDPDNHDYRLQPDSPALDLGFQPIDLSTVGPRETPVPSCEGTIDIGGADTGVADFAVGSACAGESLRADDGPDHGSYVRRVGAMTDAWASDGLITVRDRASIISAAAAARP</sequence>
<dbReference type="SMART" id="SM00710">
    <property type="entry name" value="PbH1"/>
    <property type="match status" value="8"/>
</dbReference>
<dbReference type="EMBL" id="SMKZ01000034">
    <property type="protein sequence ID" value="TDE02779.1"/>
    <property type="molecule type" value="Genomic_DNA"/>
</dbReference>
<dbReference type="Proteomes" id="UP000294739">
    <property type="component" value="Unassembled WGS sequence"/>
</dbReference>
<evidence type="ECO:0000256" key="1">
    <source>
        <dbReference type="SAM" id="MobiDB-lite"/>
    </source>
</evidence>
<proteinExistence type="predicted"/>
<organism evidence="3 4">
    <name type="scientific">Jiangella asiatica</name>
    <dbReference type="NCBI Taxonomy" id="2530372"/>
    <lineage>
        <taxon>Bacteria</taxon>
        <taxon>Bacillati</taxon>
        <taxon>Actinomycetota</taxon>
        <taxon>Actinomycetes</taxon>
        <taxon>Jiangellales</taxon>
        <taxon>Jiangellaceae</taxon>
        <taxon>Jiangella</taxon>
    </lineage>
</organism>
<dbReference type="InterPro" id="IPR039448">
    <property type="entry name" value="Beta_helix"/>
</dbReference>
<comment type="caution">
    <text evidence="3">The sequence shown here is derived from an EMBL/GenBank/DDBJ whole genome shotgun (WGS) entry which is preliminary data.</text>
</comment>
<dbReference type="Pfam" id="PF13229">
    <property type="entry name" value="Beta_helix"/>
    <property type="match status" value="1"/>
</dbReference>
<evidence type="ECO:0000259" key="2">
    <source>
        <dbReference type="Pfam" id="PF13229"/>
    </source>
</evidence>
<dbReference type="RefSeq" id="WP_131898166.1">
    <property type="nucleotide sequence ID" value="NZ_SMKZ01000034.1"/>
</dbReference>
<dbReference type="PANTHER" id="PTHR36453:SF1">
    <property type="entry name" value="RIGHT HANDED BETA HELIX DOMAIN-CONTAINING PROTEIN"/>
    <property type="match status" value="1"/>
</dbReference>